<comment type="similarity">
    <text evidence="1">Belongs to the bacterial solute-binding protein ModA family.</text>
</comment>
<evidence type="ECO:0000256" key="3">
    <source>
        <dbReference type="ARBA" id="ARBA00022729"/>
    </source>
</evidence>
<organism evidence="5 6">
    <name type="scientific">Novosphingobium rhizovicinum</name>
    <dbReference type="NCBI Taxonomy" id="3228928"/>
    <lineage>
        <taxon>Bacteria</taxon>
        <taxon>Pseudomonadati</taxon>
        <taxon>Pseudomonadota</taxon>
        <taxon>Alphaproteobacteria</taxon>
        <taxon>Sphingomonadales</taxon>
        <taxon>Sphingomonadaceae</taxon>
        <taxon>Novosphingobium</taxon>
    </lineage>
</organism>
<dbReference type="PANTHER" id="PTHR30632:SF14">
    <property type="entry name" value="TUNGSTATE_MOLYBDATE_CHROMATE-BINDING PROTEIN MODA"/>
    <property type="match status" value="1"/>
</dbReference>
<dbReference type="NCBIfam" id="TIGR01256">
    <property type="entry name" value="modA"/>
    <property type="match status" value="1"/>
</dbReference>
<dbReference type="RefSeq" id="WP_367774621.1">
    <property type="nucleotide sequence ID" value="NZ_JBFNXR010000051.1"/>
</dbReference>
<evidence type="ECO:0000313" key="6">
    <source>
        <dbReference type="Proteomes" id="UP001556118"/>
    </source>
</evidence>
<gene>
    <name evidence="5" type="primary">modA</name>
    <name evidence="5" type="ORF">ABUH87_13985</name>
</gene>
<dbReference type="Proteomes" id="UP001556118">
    <property type="component" value="Unassembled WGS sequence"/>
</dbReference>
<comment type="caution">
    <text evidence="5">The sequence shown here is derived from an EMBL/GenBank/DDBJ whole genome shotgun (WGS) entry which is preliminary data.</text>
</comment>
<evidence type="ECO:0000256" key="4">
    <source>
        <dbReference type="SAM" id="SignalP"/>
    </source>
</evidence>
<feature type="signal peptide" evidence="4">
    <location>
        <begin position="1"/>
        <end position="29"/>
    </location>
</feature>
<dbReference type="EMBL" id="JBFNXR010000051">
    <property type="protein sequence ID" value="MEW9856247.1"/>
    <property type="molecule type" value="Genomic_DNA"/>
</dbReference>
<evidence type="ECO:0000256" key="2">
    <source>
        <dbReference type="ARBA" id="ARBA00022723"/>
    </source>
</evidence>
<sequence>MRGYSAMPPVLMRCALALLALALPGAVQAQSVPNVAAASDLRFALAEVTKAFRRDTGHRVRLTFGSSGNFYRQLQQGAPFQLFLSADEGYALKLAKAGKTIDGGRLYAIGRLAVVAPRGSRLKADSNLNGLRTALSKGQVAHFAIANPEHAPYGDRAAQALKHAGLWGPLSGKLVLGENVSQALQFATSGGSQGGIVAYSLVLDPTVKARTQFALLPASWHAPLRQRMVLMKNASPVAKAFYRYIQQDPARRILARYGFALPKSAGT</sequence>
<dbReference type="PANTHER" id="PTHR30632">
    <property type="entry name" value="MOLYBDATE-BINDING PERIPLASMIC PROTEIN"/>
    <property type="match status" value="1"/>
</dbReference>
<accession>A0ABV3RDR4</accession>
<keyword evidence="3 4" id="KW-0732">Signal</keyword>
<dbReference type="InterPro" id="IPR044084">
    <property type="entry name" value="AvModA-like_subst-bd"/>
</dbReference>
<proteinExistence type="inferred from homology"/>
<feature type="chain" id="PRO_5045925296" evidence="4">
    <location>
        <begin position="30"/>
        <end position="267"/>
    </location>
</feature>
<protein>
    <submittedName>
        <fullName evidence="5">Molybdate ABC transporter substrate-binding protein</fullName>
    </submittedName>
</protein>
<evidence type="ECO:0000256" key="1">
    <source>
        <dbReference type="ARBA" id="ARBA00009175"/>
    </source>
</evidence>
<reference evidence="5 6" key="1">
    <citation type="submission" date="2024-06" db="EMBL/GenBank/DDBJ databases">
        <title>Novosphingobium rhizovicinus M1R2S20.</title>
        <authorList>
            <person name="Sun J.-Q."/>
        </authorList>
    </citation>
    <scope>NUCLEOTIDE SEQUENCE [LARGE SCALE GENOMIC DNA]</scope>
    <source>
        <strain evidence="5 6">M1R2S20</strain>
    </source>
</reference>
<dbReference type="Gene3D" id="3.40.190.10">
    <property type="entry name" value="Periplasmic binding protein-like II"/>
    <property type="match status" value="2"/>
</dbReference>
<dbReference type="CDD" id="cd13539">
    <property type="entry name" value="PBP2_AvModA"/>
    <property type="match status" value="1"/>
</dbReference>
<keyword evidence="6" id="KW-1185">Reference proteome</keyword>
<keyword evidence="2" id="KW-0479">Metal-binding</keyword>
<dbReference type="InterPro" id="IPR050682">
    <property type="entry name" value="ModA/WtpA"/>
</dbReference>
<dbReference type="PIRSF" id="PIRSF004846">
    <property type="entry name" value="ModA"/>
    <property type="match status" value="1"/>
</dbReference>
<dbReference type="Pfam" id="PF13531">
    <property type="entry name" value="SBP_bac_11"/>
    <property type="match status" value="1"/>
</dbReference>
<evidence type="ECO:0000313" key="5">
    <source>
        <dbReference type="EMBL" id="MEW9856247.1"/>
    </source>
</evidence>
<dbReference type="InterPro" id="IPR005950">
    <property type="entry name" value="ModA"/>
</dbReference>
<name>A0ABV3RDR4_9SPHN</name>
<dbReference type="SUPFAM" id="SSF53850">
    <property type="entry name" value="Periplasmic binding protein-like II"/>
    <property type="match status" value="1"/>
</dbReference>